<dbReference type="CDD" id="cd01789">
    <property type="entry name" value="Ubl_TBCB"/>
    <property type="match status" value="1"/>
</dbReference>
<feature type="domain" description="Ubiquitin-like" evidence="5">
    <location>
        <begin position="1"/>
        <end position="85"/>
    </location>
</feature>
<reference evidence="8" key="1">
    <citation type="journal article" date="2015" name="J. Biotechnol.">
        <title>The structure of the Cyberlindnera jadinii genome and its relation to Candida utilis analyzed by the occurrence of single nucleotide polymorphisms.</title>
        <authorList>
            <person name="Rupp O."/>
            <person name="Brinkrolf K."/>
            <person name="Buerth C."/>
            <person name="Kunigo M."/>
            <person name="Schneider J."/>
            <person name="Jaenicke S."/>
            <person name="Goesmann A."/>
            <person name="Puehler A."/>
            <person name="Jaeger K.-E."/>
            <person name="Ernst J.F."/>
        </authorList>
    </citation>
    <scope>NUCLEOTIDE SEQUENCE [LARGE SCALE GENOMIC DNA]</scope>
    <source>
        <strain evidence="8">ATCC 18201 / CBS 1600 / BCRC 20928 / JCM 3617 / NBRC 0987 / NRRL Y-1542</strain>
    </source>
</reference>
<gene>
    <name evidence="7" type="primary">ALF1</name>
    <name evidence="7" type="ORF">BN1211_0873</name>
</gene>
<dbReference type="PROSITE" id="PS50053">
    <property type="entry name" value="UBIQUITIN_2"/>
    <property type="match status" value="1"/>
</dbReference>
<dbReference type="GO" id="GO:0031122">
    <property type="term" value="P:cytoplasmic microtubule organization"/>
    <property type="evidence" value="ECO:0007669"/>
    <property type="project" value="TreeGrafter"/>
</dbReference>
<dbReference type="GO" id="GO:0007023">
    <property type="term" value="P:post-chaperonin tubulin folding pathway"/>
    <property type="evidence" value="ECO:0007669"/>
    <property type="project" value="InterPro"/>
</dbReference>
<dbReference type="PROSITE" id="PS00845">
    <property type="entry name" value="CAP_GLY_1"/>
    <property type="match status" value="1"/>
</dbReference>
<evidence type="ECO:0000313" key="7">
    <source>
        <dbReference type="EMBL" id="CEP20890.1"/>
    </source>
</evidence>
<dbReference type="Gene3D" id="2.30.30.190">
    <property type="entry name" value="CAP Gly-rich-like domain"/>
    <property type="match status" value="1"/>
</dbReference>
<dbReference type="InterPro" id="IPR036859">
    <property type="entry name" value="CAP-Gly_dom_sf"/>
</dbReference>
<keyword evidence="2" id="KW-0963">Cytoplasm</keyword>
<evidence type="ECO:0000256" key="3">
    <source>
        <dbReference type="ARBA" id="ARBA00023186"/>
    </source>
</evidence>
<dbReference type="PANTHER" id="PTHR18916:SF85">
    <property type="entry name" value="TUBULIN-FOLDING COFACTOR B"/>
    <property type="match status" value="1"/>
</dbReference>
<organism evidence="7 8">
    <name type="scientific">Cyberlindnera jadinii (strain ATCC 18201 / CBS 1600 / BCRC 20928 / JCM 3617 / NBRC 0987 / NRRL Y-1542)</name>
    <name type="common">Torula yeast</name>
    <name type="synonym">Candida utilis</name>
    <dbReference type="NCBI Taxonomy" id="983966"/>
    <lineage>
        <taxon>Eukaryota</taxon>
        <taxon>Fungi</taxon>
        <taxon>Dikarya</taxon>
        <taxon>Ascomycota</taxon>
        <taxon>Saccharomycotina</taxon>
        <taxon>Saccharomycetes</taxon>
        <taxon>Phaffomycetales</taxon>
        <taxon>Phaffomycetaceae</taxon>
        <taxon>Cyberlindnera</taxon>
    </lineage>
</organism>
<dbReference type="Gene3D" id="3.10.20.90">
    <property type="entry name" value="Phosphatidylinositol 3-kinase Catalytic Subunit, Chain A, domain 1"/>
    <property type="match status" value="1"/>
</dbReference>
<dbReference type="SUPFAM" id="SSF74924">
    <property type="entry name" value="Cap-Gly domain"/>
    <property type="match status" value="1"/>
</dbReference>
<proteinExistence type="inferred from homology"/>
<dbReference type="Proteomes" id="UP000038830">
    <property type="component" value="Unassembled WGS sequence"/>
</dbReference>
<dbReference type="EMBL" id="CDQK01000001">
    <property type="protein sequence ID" value="CEP20890.1"/>
    <property type="molecule type" value="Genomic_DNA"/>
</dbReference>
<dbReference type="InterPro" id="IPR000938">
    <property type="entry name" value="CAP-Gly_domain"/>
</dbReference>
<sequence length="238" mass="27043">MDITVNVTSSLTNSQRRISTNWTVAHLKQRLEQITGIPPQSQELLLYPLPTSSESVSIDKDDSLLSGYELPEGARIQVNDTRPDSELRALEDEGRPHEEYVMDDEEYDKRTDTLRHWKRVNQLGKYDPSYTGKLNKSVQLNSSIAQNLTVGSRFRTVNDTHDERRGVIRFIGKVPEIDQGLQTWCGVEFDEPLGKNDGSIKGVYYFNCNPGYGSFLKPQQIEQGDFPELDPFGSDDEI</sequence>
<keyword evidence="3" id="KW-0143">Chaperone</keyword>
<dbReference type="SUPFAM" id="SSF54236">
    <property type="entry name" value="Ubiquitin-like"/>
    <property type="match status" value="1"/>
</dbReference>
<dbReference type="Pfam" id="PF14560">
    <property type="entry name" value="Ubiquitin_2"/>
    <property type="match status" value="1"/>
</dbReference>
<feature type="domain" description="CAP-Gly" evidence="6">
    <location>
        <begin position="175"/>
        <end position="217"/>
    </location>
</feature>
<dbReference type="InterPro" id="IPR029071">
    <property type="entry name" value="Ubiquitin-like_domsf"/>
</dbReference>
<dbReference type="PANTHER" id="PTHR18916">
    <property type="entry name" value="DYNACTIN 1-RELATED MICROTUBULE-BINDING"/>
    <property type="match status" value="1"/>
</dbReference>
<dbReference type="GO" id="GO:0043014">
    <property type="term" value="F:alpha-tubulin binding"/>
    <property type="evidence" value="ECO:0007669"/>
    <property type="project" value="InterPro"/>
</dbReference>
<dbReference type="GO" id="GO:0035371">
    <property type="term" value="C:microtubule plus-end"/>
    <property type="evidence" value="ECO:0007669"/>
    <property type="project" value="TreeGrafter"/>
</dbReference>
<protein>
    <submittedName>
        <fullName evidence="7">ALF1 protein</fullName>
    </submittedName>
</protein>
<evidence type="ECO:0000259" key="5">
    <source>
        <dbReference type="PROSITE" id="PS50053"/>
    </source>
</evidence>
<dbReference type="SMART" id="SM01052">
    <property type="entry name" value="CAP_GLY"/>
    <property type="match status" value="1"/>
</dbReference>
<dbReference type="GO" id="GO:0005737">
    <property type="term" value="C:cytoplasm"/>
    <property type="evidence" value="ECO:0007669"/>
    <property type="project" value="UniProtKB-SubCell"/>
</dbReference>
<accession>A0A0H5BZE4</accession>
<evidence type="ECO:0000313" key="8">
    <source>
        <dbReference type="Proteomes" id="UP000038830"/>
    </source>
</evidence>
<dbReference type="InterPro" id="IPR045172">
    <property type="entry name" value="TBCB_Ubl"/>
</dbReference>
<evidence type="ECO:0000256" key="4">
    <source>
        <dbReference type="ARBA" id="ARBA00025779"/>
    </source>
</evidence>
<dbReference type="GO" id="GO:0007021">
    <property type="term" value="P:tubulin complex assembly"/>
    <property type="evidence" value="ECO:0007669"/>
    <property type="project" value="InterPro"/>
</dbReference>
<evidence type="ECO:0000256" key="1">
    <source>
        <dbReference type="ARBA" id="ARBA00004496"/>
    </source>
</evidence>
<dbReference type="Pfam" id="PF01302">
    <property type="entry name" value="CAP_GLY"/>
    <property type="match status" value="1"/>
</dbReference>
<evidence type="ECO:0000259" key="6">
    <source>
        <dbReference type="PROSITE" id="PS50245"/>
    </source>
</evidence>
<evidence type="ECO:0000256" key="2">
    <source>
        <dbReference type="ARBA" id="ARBA00022490"/>
    </source>
</evidence>
<comment type="similarity">
    <text evidence="4">Belongs to the TBCB family.</text>
</comment>
<dbReference type="GO" id="GO:0051010">
    <property type="term" value="F:microtubule plus-end binding"/>
    <property type="evidence" value="ECO:0007669"/>
    <property type="project" value="TreeGrafter"/>
</dbReference>
<dbReference type="InterPro" id="IPR000626">
    <property type="entry name" value="Ubiquitin-like_dom"/>
</dbReference>
<name>A0A0H5BZE4_CYBJN</name>
<dbReference type="GO" id="GO:0005634">
    <property type="term" value="C:nucleus"/>
    <property type="evidence" value="ECO:0007669"/>
    <property type="project" value="TreeGrafter"/>
</dbReference>
<comment type="subcellular location">
    <subcellularLocation>
        <location evidence="1">Cytoplasm</location>
    </subcellularLocation>
</comment>
<dbReference type="AlphaFoldDB" id="A0A0H5BZE4"/>
<dbReference type="PROSITE" id="PS50245">
    <property type="entry name" value="CAP_GLY_2"/>
    <property type="match status" value="1"/>
</dbReference>